<reference evidence="2" key="1">
    <citation type="journal article" date="2019" name="Int. J. Syst. Evol. Microbiol.">
        <title>The Global Catalogue of Microorganisms (GCM) 10K type strain sequencing project: providing services to taxonomists for standard genome sequencing and annotation.</title>
        <authorList>
            <consortium name="The Broad Institute Genomics Platform"/>
            <consortium name="The Broad Institute Genome Sequencing Center for Infectious Disease"/>
            <person name="Wu L."/>
            <person name="Ma J."/>
        </authorList>
    </citation>
    <scope>NUCLEOTIDE SEQUENCE [LARGE SCALE GENOMIC DNA]</scope>
    <source>
        <strain evidence="2">SHR3</strain>
    </source>
</reference>
<name>A0ABW1AM20_9RHOO</name>
<dbReference type="Proteomes" id="UP001595974">
    <property type="component" value="Unassembled WGS sequence"/>
</dbReference>
<comment type="caution">
    <text evidence="1">The sequence shown here is derived from an EMBL/GenBank/DDBJ whole genome shotgun (WGS) entry which is preliminary data.</text>
</comment>
<protein>
    <submittedName>
        <fullName evidence="1">Uncharacterized protein</fullName>
    </submittedName>
</protein>
<accession>A0ABW1AM20</accession>
<gene>
    <name evidence="1" type="ORF">ACFPTN_02860</name>
</gene>
<dbReference type="EMBL" id="JBHSOG010000008">
    <property type="protein sequence ID" value="MFC5768302.1"/>
    <property type="molecule type" value="Genomic_DNA"/>
</dbReference>
<evidence type="ECO:0000313" key="2">
    <source>
        <dbReference type="Proteomes" id="UP001595974"/>
    </source>
</evidence>
<keyword evidence="2" id="KW-1185">Reference proteome</keyword>
<organism evidence="1 2">
    <name type="scientific">Thauera sinica</name>
    <dbReference type="NCBI Taxonomy" id="2665146"/>
    <lineage>
        <taxon>Bacteria</taxon>
        <taxon>Pseudomonadati</taxon>
        <taxon>Pseudomonadota</taxon>
        <taxon>Betaproteobacteria</taxon>
        <taxon>Rhodocyclales</taxon>
        <taxon>Zoogloeaceae</taxon>
        <taxon>Thauera</taxon>
    </lineage>
</organism>
<proteinExistence type="predicted"/>
<dbReference type="RefSeq" id="WP_096445701.1">
    <property type="nucleotide sequence ID" value="NZ_JBHSOG010000008.1"/>
</dbReference>
<evidence type="ECO:0000313" key="1">
    <source>
        <dbReference type="EMBL" id="MFC5768302.1"/>
    </source>
</evidence>
<sequence length="75" mass="8012">MTRLRTIPAATDLSAVARHAAMPATCWWPTVRPAEPRIGAARPSPVPPPAALCEAGAAAYTRPLPARDGGRWRKE</sequence>